<dbReference type="InterPro" id="IPR020846">
    <property type="entry name" value="MFS_dom"/>
</dbReference>
<dbReference type="InterPro" id="IPR036259">
    <property type="entry name" value="MFS_trans_sf"/>
</dbReference>
<feature type="transmembrane region" description="Helical" evidence="7">
    <location>
        <begin position="374"/>
        <end position="395"/>
    </location>
</feature>
<dbReference type="AlphaFoldDB" id="A0A6J6NDF1"/>
<evidence type="ECO:0000256" key="1">
    <source>
        <dbReference type="ARBA" id="ARBA00004651"/>
    </source>
</evidence>
<evidence type="ECO:0000256" key="7">
    <source>
        <dbReference type="SAM" id="Phobius"/>
    </source>
</evidence>
<feature type="transmembrane region" description="Helical" evidence="7">
    <location>
        <begin position="285"/>
        <end position="303"/>
    </location>
</feature>
<feature type="transmembrane region" description="Helical" evidence="7">
    <location>
        <begin position="12"/>
        <end position="32"/>
    </location>
</feature>
<dbReference type="InterPro" id="IPR022324">
    <property type="entry name" value="Bacilysin_exporter_BacE_put"/>
</dbReference>
<keyword evidence="2" id="KW-0813">Transport</keyword>
<evidence type="ECO:0000256" key="5">
    <source>
        <dbReference type="ARBA" id="ARBA00022989"/>
    </source>
</evidence>
<organism evidence="9">
    <name type="scientific">freshwater metagenome</name>
    <dbReference type="NCBI Taxonomy" id="449393"/>
    <lineage>
        <taxon>unclassified sequences</taxon>
        <taxon>metagenomes</taxon>
        <taxon>ecological metagenomes</taxon>
    </lineage>
</organism>
<feature type="transmembrane region" description="Helical" evidence="7">
    <location>
        <begin position="167"/>
        <end position="186"/>
    </location>
</feature>
<dbReference type="PANTHER" id="PTHR43266:SF2">
    <property type="entry name" value="MAJOR FACILITATOR SUPERFAMILY (MFS) PROFILE DOMAIN-CONTAINING PROTEIN"/>
    <property type="match status" value="1"/>
</dbReference>
<feature type="transmembrane region" description="Helical" evidence="7">
    <location>
        <begin position="99"/>
        <end position="116"/>
    </location>
</feature>
<dbReference type="Gene3D" id="1.20.1250.20">
    <property type="entry name" value="MFS general substrate transporter like domains"/>
    <property type="match status" value="1"/>
</dbReference>
<protein>
    <submittedName>
        <fullName evidence="9">Unannotated protein</fullName>
    </submittedName>
</protein>
<keyword evidence="3" id="KW-1003">Cell membrane</keyword>
<evidence type="ECO:0000313" key="9">
    <source>
        <dbReference type="EMBL" id="CAB4684580.1"/>
    </source>
</evidence>
<keyword evidence="6 7" id="KW-0472">Membrane</keyword>
<proteinExistence type="predicted"/>
<evidence type="ECO:0000256" key="3">
    <source>
        <dbReference type="ARBA" id="ARBA00022475"/>
    </source>
</evidence>
<feature type="transmembrane region" description="Helical" evidence="7">
    <location>
        <begin position="346"/>
        <end position="368"/>
    </location>
</feature>
<dbReference type="SUPFAM" id="SSF103473">
    <property type="entry name" value="MFS general substrate transporter"/>
    <property type="match status" value="1"/>
</dbReference>
<accession>A0A6J6NDF1</accession>
<evidence type="ECO:0000256" key="4">
    <source>
        <dbReference type="ARBA" id="ARBA00022692"/>
    </source>
</evidence>
<keyword evidence="5 7" id="KW-1133">Transmembrane helix</keyword>
<reference evidence="9" key="1">
    <citation type="submission" date="2020-05" db="EMBL/GenBank/DDBJ databases">
        <authorList>
            <person name="Chiriac C."/>
            <person name="Salcher M."/>
            <person name="Ghai R."/>
            <person name="Kavagutti S V."/>
        </authorList>
    </citation>
    <scope>NUCLEOTIDE SEQUENCE</scope>
</reference>
<feature type="transmembrane region" description="Helical" evidence="7">
    <location>
        <begin position="76"/>
        <end position="93"/>
    </location>
</feature>
<dbReference type="GO" id="GO:0005886">
    <property type="term" value="C:plasma membrane"/>
    <property type="evidence" value="ECO:0007669"/>
    <property type="project" value="UniProtKB-SubCell"/>
</dbReference>
<sequence length="416" mass="42760">MIAVLRDNRNLRLLFIAQIISYLGDWFTYVALAGLIDDVTHSKLLVSMLLVAFSLPSFLMSPIAGSTADRFDRKKILVVVSLLQAVAALGLLSAGPGHIWVAFAAQSVISGLAAFVRPAIEAAVPNLATDADELGRANALFGSSWGVMLAVGASLGGAFSAAFGRRAAFIADAISFVVAAALIMIVRGAMQEARAHAARQRMRPLADMGEAISQARRDPVLLALLTSKATFAVGAGVVSQLAVLASDVFHGGDGARGVMIGARGVGAGLGPILASRFVGKDLSRVLLVCGVSGCGFAACYVVAAWSPYLLMAAAFVALAHLGGGAQWTLSTFGLQVRSDDSMRGRILAGDFALVTLILAITSALAGVASEALGVRWAITVFAAAAGLAGSVYLVLTQRLRHTLQAEAADAVTAAAA</sequence>
<feature type="transmembrane region" description="Helical" evidence="7">
    <location>
        <begin position="309"/>
        <end position="334"/>
    </location>
</feature>
<comment type="subcellular location">
    <subcellularLocation>
        <location evidence="1">Cell membrane</location>
        <topology evidence="1">Multi-pass membrane protein</topology>
    </subcellularLocation>
</comment>
<dbReference type="InterPro" id="IPR010290">
    <property type="entry name" value="TM_effector"/>
</dbReference>
<evidence type="ECO:0000256" key="2">
    <source>
        <dbReference type="ARBA" id="ARBA00022448"/>
    </source>
</evidence>
<dbReference type="PANTHER" id="PTHR43266">
    <property type="entry name" value="MACROLIDE-EFFLUX PROTEIN"/>
    <property type="match status" value="1"/>
</dbReference>
<evidence type="ECO:0000259" key="8">
    <source>
        <dbReference type="PROSITE" id="PS50850"/>
    </source>
</evidence>
<dbReference type="PRINTS" id="PR01988">
    <property type="entry name" value="EXPORTERBACE"/>
</dbReference>
<dbReference type="CDD" id="cd06173">
    <property type="entry name" value="MFS_MefA_like"/>
    <property type="match status" value="1"/>
</dbReference>
<name>A0A6J6NDF1_9ZZZZ</name>
<feature type="domain" description="Major facilitator superfamily (MFS) profile" evidence="8">
    <location>
        <begin position="10"/>
        <end position="400"/>
    </location>
</feature>
<dbReference type="EMBL" id="CAEZXM010000054">
    <property type="protein sequence ID" value="CAB4684580.1"/>
    <property type="molecule type" value="Genomic_DNA"/>
</dbReference>
<dbReference type="Pfam" id="PF05977">
    <property type="entry name" value="MFS_3"/>
    <property type="match status" value="1"/>
</dbReference>
<evidence type="ECO:0000256" key="6">
    <source>
        <dbReference type="ARBA" id="ARBA00023136"/>
    </source>
</evidence>
<feature type="transmembrane region" description="Helical" evidence="7">
    <location>
        <begin position="137"/>
        <end position="161"/>
    </location>
</feature>
<gene>
    <name evidence="9" type="ORF">UFOPK2366_00417</name>
</gene>
<dbReference type="PROSITE" id="PS50850">
    <property type="entry name" value="MFS"/>
    <property type="match status" value="1"/>
</dbReference>
<feature type="transmembrane region" description="Helical" evidence="7">
    <location>
        <begin position="44"/>
        <end position="64"/>
    </location>
</feature>
<dbReference type="GO" id="GO:0022857">
    <property type="term" value="F:transmembrane transporter activity"/>
    <property type="evidence" value="ECO:0007669"/>
    <property type="project" value="InterPro"/>
</dbReference>
<keyword evidence="4 7" id="KW-0812">Transmembrane</keyword>